<dbReference type="SUPFAM" id="SSF52172">
    <property type="entry name" value="CheY-like"/>
    <property type="match status" value="1"/>
</dbReference>
<keyword evidence="2" id="KW-0902">Two-component regulatory system</keyword>
<organism evidence="7 8">
    <name type="scientific">Halomonas alimentaria</name>
    <dbReference type="NCBI Taxonomy" id="147248"/>
    <lineage>
        <taxon>Bacteria</taxon>
        <taxon>Pseudomonadati</taxon>
        <taxon>Pseudomonadota</taxon>
        <taxon>Gammaproteobacteria</taxon>
        <taxon>Oceanospirillales</taxon>
        <taxon>Halomonadaceae</taxon>
        <taxon>Halomonas</taxon>
    </lineage>
</organism>
<keyword evidence="8" id="KW-1185">Reference proteome</keyword>
<dbReference type="AlphaFoldDB" id="A0A7X4W4I5"/>
<dbReference type="Pfam" id="PF00072">
    <property type="entry name" value="Response_reg"/>
    <property type="match status" value="1"/>
</dbReference>
<accession>A0A7X4W4I5</accession>
<dbReference type="Proteomes" id="UP000487929">
    <property type="component" value="Unassembled WGS sequence"/>
</dbReference>
<evidence type="ECO:0000256" key="3">
    <source>
        <dbReference type="PROSITE-ProRule" id="PRU00169"/>
    </source>
</evidence>
<proteinExistence type="predicted"/>
<evidence type="ECO:0000259" key="6">
    <source>
        <dbReference type="PROSITE" id="PS50110"/>
    </source>
</evidence>
<dbReference type="EMBL" id="WUTT01000001">
    <property type="protein sequence ID" value="NAW34110.1"/>
    <property type="molecule type" value="Genomic_DNA"/>
</dbReference>
<keyword evidence="1 3" id="KW-0597">Phosphoprotein</keyword>
<dbReference type="InterPro" id="IPR001789">
    <property type="entry name" value="Sig_transdc_resp-reg_receiver"/>
</dbReference>
<dbReference type="RefSeq" id="WP_161431418.1">
    <property type="nucleotide sequence ID" value="NZ_WUTT01000001.1"/>
</dbReference>
<protein>
    <submittedName>
        <fullName evidence="7">Response regulator</fullName>
    </submittedName>
</protein>
<dbReference type="SMART" id="SM00448">
    <property type="entry name" value="REC"/>
    <property type="match status" value="1"/>
</dbReference>
<feature type="domain" description="Response regulatory" evidence="6">
    <location>
        <begin position="203"/>
        <end position="323"/>
    </location>
</feature>
<evidence type="ECO:0000313" key="7">
    <source>
        <dbReference type="EMBL" id="NAW34110.1"/>
    </source>
</evidence>
<comment type="caution">
    <text evidence="7">The sequence shown here is derived from an EMBL/GenBank/DDBJ whole genome shotgun (WGS) entry which is preliminary data.</text>
</comment>
<keyword evidence="5" id="KW-0812">Transmembrane</keyword>
<dbReference type="OrthoDB" id="9800897at2"/>
<evidence type="ECO:0000313" key="8">
    <source>
        <dbReference type="Proteomes" id="UP000487929"/>
    </source>
</evidence>
<dbReference type="GO" id="GO:0000160">
    <property type="term" value="P:phosphorelay signal transduction system"/>
    <property type="evidence" value="ECO:0007669"/>
    <property type="project" value="UniProtKB-KW"/>
</dbReference>
<dbReference type="PANTHER" id="PTHR45339:SF1">
    <property type="entry name" value="HYBRID SIGNAL TRANSDUCTION HISTIDINE KINASE J"/>
    <property type="match status" value="1"/>
</dbReference>
<dbReference type="Gene3D" id="3.40.50.2300">
    <property type="match status" value="1"/>
</dbReference>
<keyword evidence="5" id="KW-0472">Membrane</keyword>
<dbReference type="CDD" id="cd17546">
    <property type="entry name" value="REC_hyHK_CKI1_RcsC-like"/>
    <property type="match status" value="1"/>
</dbReference>
<dbReference type="PANTHER" id="PTHR45339">
    <property type="entry name" value="HYBRID SIGNAL TRANSDUCTION HISTIDINE KINASE J"/>
    <property type="match status" value="1"/>
</dbReference>
<keyword evidence="5" id="KW-1133">Transmembrane helix</keyword>
<evidence type="ECO:0000256" key="2">
    <source>
        <dbReference type="ARBA" id="ARBA00023012"/>
    </source>
</evidence>
<feature type="modified residue" description="4-aspartylphosphate" evidence="3">
    <location>
        <position position="252"/>
    </location>
</feature>
<evidence type="ECO:0000256" key="1">
    <source>
        <dbReference type="ARBA" id="ARBA00022553"/>
    </source>
</evidence>
<reference evidence="7 8" key="1">
    <citation type="submission" date="2019-12" db="EMBL/GenBank/DDBJ databases">
        <title>Draft genome sequencing of Halomonas alimentaria DSM 15356.</title>
        <authorList>
            <person name="Pandiyan K."/>
            <person name="Kushwaha P."/>
            <person name="Gowdham M."/>
            <person name="Chakdar H."/>
            <person name="Singh A."/>
            <person name="Kumar M."/>
            <person name="Saxena A.K."/>
        </authorList>
    </citation>
    <scope>NUCLEOTIDE SEQUENCE [LARGE SCALE GENOMIC DNA]</scope>
    <source>
        <strain evidence="7 8">DSM 15356</strain>
    </source>
</reference>
<evidence type="ECO:0000256" key="4">
    <source>
        <dbReference type="SAM" id="MobiDB-lite"/>
    </source>
</evidence>
<dbReference type="PROSITE" id="PS50110">
    <property type="entry name" value="RESPONSE_REGULATORY"/>
    <property type="match status" value="1"/>
</dbReference>
<sequence>MRDESRRARRLPTLIVMALLVQLLLLLAGGGLLLFHTGGSAAWLMVLLLVASLNLILVVLQPSCWRRDPQAEPPAEAPERRRMVQDSVAEPSVTEERLRRQVRDLEDDLAHREQRLSRLAAGRERAREESRLKSDYLTLMGRELQRLRLRIDQLAGEQAPTPEAGLRMASELRERLADLGELLEGLAGEREPPSPRPAERPGRVLIVDDGPVNLMLARQVLEREGLEVTAVTSGAEALALQEQEHFDLVLMDIFMEGMDGMEASRRWREHERTRSLAAGSVLVALTANASDADRRRFAEAGLDDFLAKPYRPQELVERVTRWLPERLVEAGTP</sequence>
<gene>
    <name evidence="7" type="ORF">GRB96_06740</name>
</gene>
<evidence type="ECO:0000256" key="5">
    <source>
        <dbReference type="SAM" id="Phobius"/>
    </source>
</evidence>
<feature type="region of interest" description="Disordered" evidence="4">
    <location>
        <begin position="68"/>
        <end position="90"/>
    </location>
</feature>
<feature type="transmembrane region" description="Helical" evidence="5">
    <location>
        <begin position="12"/>
        <end position="35"/>
    </location>
</feature>
<feature type="transmembrane region" description="Helical" evidence="5">
    <location>
        <begin position="41"/>
        <end position="60"/>
    </location>
</feature>
<name>A0A7X4W4I5_9GAMM</name>
<dbReference type="InterPro" id="IPR011006">
    <property type="entry name" value="CheY-like_superfamily"/>
</dbReference>